<reference evidence="2 3" key="1">
    <citation type="submission" date="2020-02" db="EMBL/GenBank/DDBJ databases">
        <title>Flavobacteriaceae Psychroflexus bacterium YR1-1, complete genome.</title>
        <authorList>
            <person name="Li Y."/>
            <person name="Wu S."/>
        </authorList>
    </citation>
    <scope>NUCLEOTIDE SEQUENCE [LARGE SCALE GENOMIC DNA]</scope>
    <source>
        <strain evidence="2 3">YR1-1</strain>
    </source>
</reference>
<dbReference type="Proteomes" id="UP000478505">
    <property type="component" value="Unassembled WGS sequence"/>
</dbReference>
<dbReference type="InterPro" id="IPR032710">
    <property type="entry name" value="NTF2-like_dom_sf"/>
</dbReference>
<dbReference type="SUPFAM" id="SSF54427">
    <property type="entry name" value="NTF2-like"/>
    <property type="match status" value="1"/>
</dbReference>
<dbReference type="Pfam" id="PF13474">
    <property type="entry name" value="SnoaL_3"/>
    <property type="match status" value="1"/>
</dbReference>
<name>A0A6B3QZC9_9FLAO</name>
<accession>A0A6B3QZC9</accession>
<protein>
    <submittedName>
        <fullName evidence="2">Nuclear transport factor 2 family protein</fullName>
    </submittedName>
</protein>
<keyword evidence="3" id="KW-1185">Reference proteome</keyword>
<evidence type="ECO:0000313" key="2">
    <source>
        <dbReference type="EMBL" id="NEV93693.1"/>
    </source>
</evidence>
<evidence type="ECO:0000313" key="3">
    <source>
        <dbReference type="Proteomes" id="UP000478505"/>
    </source>
</evidence>
<gene>
    <name evidence="2" type="ORF">G3567_05950</name>
</gene>
<dbReference type="EMBL" id="JAAIKD010000003">
    <property type="protein sequence ID" value="NEV93693.1"/>
    <property type="molecule type" value="Genomic_DNA"/>
</dbReference>
<dbReference type="InterPro" id="IPR037401">
    <property type="entry name" value="SnoaL-like"/>
</dbReference>
<dbReference type="Gene3D" id="3.10.450.50">
    <property type="match status" value="1"/>
</dbReference>
<comment type="caution">
    <text evidence="2">The sequence shown here is derived from an EMBL/GenBank/DDBJ whole genome shotgun (WGS) entry which is preliminary data.</text>
</comment>
<dbReference type="AlphaFoldDB" id="A0A6B3QZC9"/>
<feature type="domain" description="SnoaL-like" evidence="1">
    <location>
        <begin position="29"/>
        <end position="149"/>
    </location>
</feature>
<evidence type="ECO:0000259" key="1">
    <source>
        <dbReference type="Pfam" id="PF13474"/>
    </source>
</evidence>
<proteinExistence type="predicted"/>
<organism evidence="2 3">
    <name type="scientific">Psychroflexus aurantiacus</name>
    <dbReference type="NCBI Taxonomy" id="2709310"/>
    <lineage>
        <taxon>Bacteria</taxon>
        <taxon>Pseudomonadati</taxon>
        <taxon>Bacteroidota</taxon>
        <taxon>Flavobacteriia</taxon>
        <taxon>Flavobacteriales</taxon>
        <taxon>Flavobacteriaceae</taxon>
        <taxon>Psychroflexus</taxon>
    </lineage>
</organism>
<sequence>MNSKSDSSRASLLYPNLTDQEKENIEQEIKQATQGIADAANNLDTDYFRSVYWNDDQAILIDPSYGVVDYDTYKDATEEMYSGLEMINFIKDTIMVRVIDENTAYAVFKGSAKGEAKNGTKMGINDFYASMVSEKVDVQWKIAHTHESFKQEMMMPSTSDSTTVE</sequence>